<dbReference type="Proteomes" id="UP001549098">
    <property type="component" value="Unassembled WGS sequence"/>
</dbReference>
<reference evidence="5 6" key="1">
    <citation type="submission" date="2024-06" db="EMBL/GenBank/DDBJ databases">
        <title>Genomic Encyclopedia of Type Strains, Phase IV (KMG-IV): sequencing the most valuable type-strain genomes for metagenomic binning, comparative biology and taxonomic classification.</title>
        <authorList>
            <person name="Goeker M."/>
        </authorList>
    </citation>
    <scope>NUCLEOTIDE SEQUENCE [LARGE SCALE GENOMIC DNA]</scope>
    <source>
        <strain evidence="5 6">DSM 17253</strain>
    </source>
</reference>
<dbReference type="InterPro" id="IPR001034">
    <property type="entry name" value="DeoR_HTH"/>
</dbReference>
<dbReference type="RefSeq" id="WP_354497238.1">
    <property type="nucleotide sequence ID" value="NZ_JBEPLV010000002.1"/>
</dbReference>
<dbReference type="PROSITE" id="PS00894">
    <property type="entry name" value="HTH_DEOR_1"/>
    <property type="match status" value="1"/>
</dbReference>
<dbReference type="InterPro" id="IPR050313">
    <property type="entry name" value="Carb_Metab_HTH_regulators"/>
</dbReference>
<dbReference type="SUPFAM" id="SSF46785">
    <property type="entry name" value="Winged helix' DNA-binding domain"/>
    <property type="match status" value="1"/>
</dbReference>
<feature type="domain" description="HTH deoR-type" evidence="4">
    <location>
        <begin position="3"/>
        <end position="58"/>
    </location>
</feature>
<keyword evidence="3" id="KW-0804">Transcription</keyword>
<evidence type="ECO:0000313" key="6">
    <source>
        <dbReference type="Proteomes" id="UP001549098"/>
    </source>
</evidence>
<evidence type="ECO:0000256" key="2">
    <source>
        <dbReference type="ARBA" id="ARBA00023125"/>
    </source>
</evidence>
<keyword evidence="2" id="KW-0238">DNA-binding</keyword>
<keyword evidence="1" id="KW-0805">Transcription regulation</keyword>
<gene>
    <name evidence="5" type="ORF">ABID47_002602</name>
</gene>
<dbReference type="InterPro" id="IPR014036">
    <property type="entry name" value="DeoR-like_C"/>
</dbReference>
<evidence type="ECO:0000313" key="5">
    <source>
        <dbReference type="EMBL" id="MET3545991.1"/>
    </source>
</evidence>
<dbReference type="Pfam" id="PF08220">
    <property type="entry name" value="HTH_DeoR"/>
    <property type="match status" value="1"/>
</dbReference>
<dbReference type="PROSITE" id="PS51000">
    <property type="entry name" value="HTH_DEOR_2"/>
    <property type="match status" value="1"/>
</dbReference>
<evidence type="ECO:0000259" key="4">
    <source>
        <dbReference type="PROSITE" id="PS51000"/>
    </source>
</evidence>
<keyword evidence="6" id="KW-1185">Reference proteome</keyword>
<evidence type="ECO:0000256" key="1">
    <source>
        <dbReference type="ARBA" id="ARBA00023015"/>
    </source>
</evidence>
<organism evidence="5 6">
    <name type="scientific">Paenibacillus favisporus</name>
    <dbReference type="NCBI Taxonomy" id="221028"/>
    <lineage>
        <taxon>Bacteria</taxon>
        <taxon>Bacillati</taxon>
        <taxon>Bacillota</taxon>
        <taxon>Bacilli</taxon>
        <taxon>Bacillales</taxon>
        <taxon>Paenibacillaceae</taxon>
        <taxon>Paenibacillus</taxon>
    </lineage>
</organism>
<dbReference type="PANTHER" id="PTHR30363">
    <property type="entry name" value="HTH-TYPE TRANSCRIPTIONAL REGULATOR SRLR-RELATED"/>
    <property type="match status" value="1"/>
</dbReference>
<dbReference type="InterPro" id="IPR036388">
    <property type="entry name" value="WH-like_DNA-bd_sf"/>
</dbReference>
<protein>
    <submittedName>
        <fullName evidence="5">DeoR/GlpR family transcriptional regulator of sugar metabolism</fullName>
    </submittedName>
</protein>
<dbReference type="Gene3D" id="3.40.50.1360">
    <property type="match status" value="1"/>
</dbReference>
<evidence type="ECO:0000256" key="3">
    <source>
        <dbReference type="ARBA" id="ARBA00023163"/>
    </source>
</evidence>
<dbReference type="PRINTS" id="PR00037">
    <property type="entry name" value="HTHLACR"/>
</dbReference>
<dbReference type="SMART" id="SM01134">
    <property type="entry name" value="DeoRC"/>
    <property type="match status" value="1"/>
</dbReference>
<proteinExistence type="predicted"/>
<dbReference type="EMBL" id="JBEPLV010000002">
    <property type="protein sequence ID" value="MET3545991.1"/>
    <property type="molecule type" value="Genomic_DNA"/>
</dbReference>
<name>A0ABV2F2N3_9BACL</name>
<dbReference type="Pfam" id="PF00455">
    <property type="entry name" value="DeoRC"/>
    <property type="match status" value="1"/>
</dbReference>
<comment type="caution">
    <text evidence="5">The sequence shown here is derived from an EMBL/GenBank/DDBJ whole genome shotgun (WGS) entry which is preliminary data.</text>
</comment>
<accession>A0ABV2F2N3</accession>
<dbReference type="PANTHER" id="PTHR30363:SF44">
    <property type="entry name" value="AGA OPERON TRANSCRIPTIONAL REPRESSOR-RELATED"/>
    <property type="match status" value="1"/>
</dbReference>
<dbReference type="Gene3D" id="1.10.10.10">
    <property type="entry name" value="Winged helix-like DNA-binding domain superfamily/Winged helix DNA-binding domain"/>
    <property type="match status" value="1"/>
</dbReference>
<dbReference type="InterPro" id="IPR036390">
    <property type="entry name" value="WH_DNA-bd_sf"/>
</dbReference>
<dbReference type="SMART" id="SM00420">
    <property type="entry name" value="HTH_DEOR"/>
    <property type="match status" value="1"/>
</dbReference>
<dbReference type="InterPro" id="IPR018356">
    <property type="entry name" value="Tscrpt_reg_HTH_DeoR_CS"/>
</dbReference>
<sequence length="269" mass="30060">MLVAERYDTIVRLVNERGSIRVSELSELCGVTEETIRRDLDRLEQQGKLRRSHGGAVSVKETQAETPYFEREVIHQDEKRRIAEEAVRRIEPRDRIALDASSTAWYMASILPDIPLTVVTNSIKVALELSSKEKIEVISTGGMLAAHSLSYVGPLAERGLESYYVDKAFISCKGVHLDRGISESNELQAMVKHRMIRQAKTVYILADASKIGVQAFTHLADWAEVDVLITDGHVDEKDASLLRDKSIDLIIAGQTVALQVNPYTPPNHQ</sequence>
<dbReference type="SUPFAM" id="SSF100950">
    <property type="entry name" value="NagB/RpiA/CoA transferase-like"/>
    <property type="match status" value="1"/>
</dbReference>
<dbReference type="InterPro" id="IPR037171">
    <property type="entry name" value="NagB/RpiA_transferase-like"/>
</dbReference>